<dbReference type="EMBL" id="CP000089">
    <property type="protein sequence ID" value="AAZ46880.1"/>
    <property type="molecule type" value="Genomic_DNA"/>
</dbReference>
<dbReference type="STRING" id="159087.Daro_2139"/>
<dbReference type="CDD" id="cd01522">
    <property type="entry name" value="RHOD_1"/>
    <property type="match status" value="1"/>
</dbReference>
<dbReference type="PANTHER" id="PTHR45431:SF3">
    <property type="entry name" value="RHODANESE-LIKE DOMAIN-CONTAINING PROTEIN 15, CHLOROPLASTIC"/>
    <property type="match status" value="1"/>
</dbReference>
<dbReference type="AlphaFoldDB" id="Q47E51"/>
<dbReference type="Pfam" id="PF00581">
    <property type="entry name" value="Rhodanese"/>
    <property type="match status" value="1"/>
</dbReference>
<dbReference type="eggNOG" id="COG0607">
    <property type="taxonomic scope" value="Bacteria"/>
</dbReference>
<dbReference type="SMART" id="SM00450">
    <property type="entry name" value="RHOD"/>
    <property type="match status" value="1"/>
</dbReference>
<keyword evidence="2" id="KW-0808">Transferase</keyword>
<gene>
    <name evidence="2" type="ordered locus">Daro_2139</name>
</gene>
<dbReference type="GO" id="GO:0004792">
    <property type="term" value="F:thiosulfate-cyanide sulfurtransferase activity"/>
    <property type="evidence" value="ECO:0007669"/>
    <property type="project" value="UniProtKB-EC"/>
</dbReference>
<proteinExistence type="predicted"/>
<reference evidence="2" key="1">
    <citation type="submission" date="2005-08" db="EMBL/GenBank/DDBJ databases">
        <title>Complete sequence of Dechloromonas aromatica RCB.</title>
        <authorList>
            <person name="Salinero K.K."/>
            <person name="Copeland A."/>
            <person name="Lucas S."/>
            <person name="Lapidus A."/>
            <person name="Barry K."/>
            <person name="Detter J.C."/>
            <person name="Glavina T."/>
            <person name="Hammon N."/>
            <person name="Israni S."/>
            <person name="Pitluck S."/>
            <person name="Di Bartolo G."/>
            <person name="Trong S."/>
            <person name="Schmutz J."/>
            <person name="Larimer F."/>
            <person name="Land M."/>
            <person name="Ivanova N."/>
            <person name="Richardson P."/>
        </authorList>
    </citation>
    <scope>NUCLEOTIDE SEQUENCE</scope>
    <source>
        <strain evidence="2">RCB</strain>
    </source>
</reference>
<dbReference type="InterPro" id="IPR052367">
    <property type="entry name" value="Thiosulfate_ST/Rhodanese-like"/>
</dbReference>
<sequence length="176" mass="18885">MTDAVIDAVNDIQSSAQVSPSFAEGSNAGGASPILEQARQQAAADNLPYAGSVRPQDAWALFQSGEAVLIDVRTAEERKFVGHVPETKHVAWMTGLSLSRNPRFVKELEAKAGKETVVLLLCRSGKRSAAAAEAAAKGGFKNVFNILEGFEGDLDEQQRRGSFNGWRSAGLPWIQD</sequence>
<dbReference type="InterPro" id="IPR001763">
    <property type="entry name" value="Rhodanese-like_dom"/>
</dbReference>
<name>Q47E51_DECAR</name>
<evidence type="ECO:0000313" key="2">
    <source>
        <dbReference type="EMBL" id="AAZ46880.1"/>
    </source>
</evidence>
<dbReference type="KEGG" id="dar:Daro_2139"/>
<dbReference type="PROSITE" id="PS50206">
    <property type="entry name" value="RHODANESE_3"/>
    <property type="match status" value="1"/>
</dbReference>
<dbReference type="SUPFAM" id="SSF52821">
    <property type="entry name" value="Rhodanese/Cell cycle control phosphatase"/>
    <property type="match status" value="1"/>
</dbReference>
<dbReference type="EC" id="2.8.1.1" evidence="2"/>
<feature type="domain" description="Rhodanese" evidence="1">
    <location>
        <begin position="63"/>
        <end position="162"/>
    </location>
</feature>
<dbReference type="PANTHER" id="PTHR45431">
    <property type="entry name" value="RHODANESE-LIKE DOMAIN-CONTAINING PROTEIN 15, CHLOROPLASTIC"/>
    <property type="match status" value="1"/>
</dbReference>
<dbReference type="InterPro" id="IPR036873">
    <property type="entry name" value="Rhodanese-like_dom_sf"/>
</dbReference>
<dbReference type="HOGENOM" id="CLU_089574_10_1_4"/>
<dbReference type="OrthoDB" id="9789585at2"/>
<accession>Q47E51</accession>
<organism evidence="2">
    <name type="scientific">Dechloromonas aromatica (strain RCB)</name>
    <dbReference type="NCBI Taxonomy" id="159087"/>
    <lineage>
        <taxon>Bacteria</taxon>
        <taxon>Pseudomonadati</taxon>
        <taxon>Pseudomonadota</taxon>
        <taxon>Betaproteobacteria</taxon>
        <taxon>Rhodocyclales</taxon>
        <taxon>Azonexaceae</taxon>
        <taxon>Dechloromonas</taxon>
    </lineage>
</organism>
<dbReference type="Gene3D" id="3.40.250.10">
    <property type="entry name" value="Rhodanese-like domain"/>
    <property type="match status" value="1"/>
</dbReference>
<protein>
    <submittedName>
        <fullName evidence="2">Thiosulfate sulfurtransferase</fullName>
        <ecNumber evidence="2">2.8.1.1</ecNumber>
    </submittedName>
</protein>
<evidence type="ECO:0000259" key="1">
    <source>
        <dbReference type="PROSITE" id="PS50206"/>
    </source>
</evidence>